<keyword evidence="1" id="KW-0378">Hydrolase</keyword>
<feature type="compositionally biased region" description="Basic and acidic residues" evidence="2">
    <location>
        <begin position="50"/>
        <end position="70"/>
    </location>
</feature>
<dbReference type="InterPro" id="IPR021109">
    <property type="entry name" value="Peptidase_aspartic_dom_sf"/>
</dbReference>
<dbReference type="Gene3D" id="2.40.70.10">
    <property type="entry name" value="Acid Proteases"/>
    <property type="match status" value="1"/>
</dbReference>
<feature type="compositionally biased region" description="Acidic residues" evidence="2">
    <location>
        <begin position="463"/>
        <end position="472"/>
    </location>
</feature>
<keyword evidence="5" id="KW-1185">Reference proteome</keyword>
<dbReference type="PANTHER" id="PTHR47331:SF1">
    <property type="entry name" value="GAG-LIKE PROTEIN"/>
    <property type="match status" value="1"/>
</dbReference>
<feature type="non-terminal residue" evidence="4">
    <location>
        <position position="1"/>
    </location>
</feature>
<dbReference type="EMBL" id="WIXE01013157">
    <property type="protein sequence ID" value="KAK5975334.1"/>
    <property type="molecule type" value="Genomic_DNA"/>
</dbReference>
<evidence type="ECO:0000259" key="3">
    <source>
        <dbReference type="PROSITE" id="PS50175"/>
    </source>
</evidence>
<proteinExistence type="predicted"/>
<accession>A0AAN8J1J9</accession>
<organism evidence="4 5">
    <name type="scientific">Trichostrongylus colubriformis</name>
    <name type="common">Black scour worm</name>
    <dbReference type="NCBI Taxonomy" id="6319"/>
    <lineage>
        <taxon>Eukaryota</taxon>
        <taxon>Metazoa</taxon>
        <taxon>Ecdysozoa</taxon>
        <taxon>Nematoda</taxon>
        <taxon>Chromadorea</taxon>
        <taxon>Rhabditida</taxon>
        <taxon>Rhabditina</taxon>
        <taxon>Rhabditomorpha</taxon>
        <taxon>Strongyloidea</taxon>
        <taxon>Trichostrongylidae</taxon>
        <taxon>Trichostrongylus</taxon>
    </lineage>
</organism>
<evidence type="ECO:0000313" key="5">
    <source>
        <dbReference type="Proteomes" id="UP001331761"/>
    </source>
</evidence>
<dbReference type="PROSITE" id="PS00141">
    <property type="entry name" value="ASP_PROTEASE"/>
    <property type="match status" value="1"/>
</dbReference>
<protein>
    <recommendedName>
        <fullName evidence="3">Peptidase A2 domain-containing protein</fullName>
    </recommendedName>
</protein>
<dbReference type="InterPro" id="IPR040676">
    <property type="entry name" value="DUF5641"/>
</dbReference>
<dbReference type="InterPro" id="IPR008042">
    <property type="entry name" value="Retrotrans_Pao"/>
</dbReference>
<dbReference type="InterPro" id="IPR005312">
    <property type="entry name" value="DUF1759"/>
</dbReference>
<dbReference type="GO" id="GO:0004190">
    <property type="term" value="F:aspartic-type endopeptidase activity"/>
    <property type="evidence" value="ECO:0007669"/>
    <property type="project" value="InterPro"/>
</dbReference>
<dbReference type="AlphaFoldDB" id="A0AAN8J1J9"/>
<dbReference type="Pfam" id="PF18701">
    <property type="entry name" value="DUF5641"/>
    <property type="match status" value="1"/>
</dbReference>
<evidence type="ECO:0000313" key="4">
    <source>
        <dbReference type="EMBL" id="KAK5975334.1"/>
    </source>
</evidence>
<dbReference type="GO" id="GO:0006508">
    <property type="term" value="P:proteolysis"/>
    <property type="evidence" value="ECO:0007669"/>
    <property type="project" value="InterPro"/>
</dbReference>
<name>A0AAN8J1J9_TRICO</name>
<dbReference type="Pfam" id="PF03564">
    <property type="entry name" value="DUF1759"/>
    <property type="match status" value="1"/>
</dbReference>
<comment type="caution">
    <text evidence="4">The sequence shown here is derived from an EMBL/GenBank/DDBJ whole genome shotgun (WGS) entry which is preliminary data.</text>
</comment>
<dbReference type="InterPro" id="IPR001995">
    <property type="entry name" value="Peptidase_A2_cat"/>
</dbReference>
<dbReference type="Proteomes" id="UP001331761">
    <property type="component" value="Unassembled WGS sequence"/>
</dbReference>
<gene>
    <name evidence="4" type="ORF">GCK32_001523</name>
</gene>
<dbReference type="PROSITE" id="PS50175">
    <property type="entry name" value="ASP_PROT_RETROV"/>
    <property type="match status" value="1"/>
</dbReference>
<evidence type="ECO:0000256" key="1">
    <source>
        <dbReference type="ARBA" id="ARBA00022801"/>
    </source>
</evidence>
<dbReference type="PANTHER" id="PTHR47331">
    <property type="entry name" value="PHD-TYPE DOMAIN-CONTAINING PROTEIN"/>
    <property type="match status" value="1"/>
</dbReference>
<feature type="region of interest" description="Disordered" evidence="2">
    <location>
        <begin position="439"/>
        <end position="472"/>
    </location>
</feature>
<dbReference type="InterPro" id="IPR001969">
    <property type="entry name" value="Aspartic_peptidase_AS"/>
</dbReference>
<sequence length="1063" mass="121710">ENTEQGKVYGASAVRKKMTTSLSARQGLLTKTTGRLKNLLDEISETLRTRSSGDEEVKENGSCREEHDMQNRSLQLKKLKKAVETASTSVENALQTYTAAADMLDTSTPDLSAILDKVLSNSSVAQDLLLCAQTSMVELDMALEKLPMVTSASQEEETTPVQLAPIPVPKLSGKIWEWESFWSAFEYSVHTRRIGDIYKMNYLLDFLEGEARQSLKQFQISGSTYTMAINHLKKKYGNPQLLLDELVGQLENCRANSRRIEDQRILYEELSSILSQMSSKRECIDTALLQKQILSKFCSERWTASLLLSHVHDFINTEIEIQHNIEEPSQDQHMLRQDSMVRRITNTRNINERNHVCFFCRSSSHSPRDYTEYRTRQQRLDRMKRLSLCMNCGETNHMASTFTKDACRICHQRGHHTSICRQADPSTDEESTHFRKKVVTATQSHNPPPQRKTRQNFVSSTSNEDDDNNDDNVETVVCMKSTTTGATAKECVLVGEAQVFNAETQALETIHILLDTGADRSFIREDLARRLQLKNTDTLRMSINTFGSQQSKELVCGITNLQLFDCSGQPHWFRVARIPHITEKLQRSHLTLEDKHYLAENHIKLSVSQNSPESDVKLAVFADASKRAMAACAYVVATNTSHLVFARSKMARTVYNALAEQLKIISIVIFTDSEIVLNWLTTYPIKKDIGRFVTNRIMEIRKIINDVDCSILFGHVSTNENPADSATLTAKEMENHLWWEGPEFLKQLEQKYLLERQLTNLPNYRPHQEMMRLHTRKQAQEALASTLKVTEKFWNTWHKIYLRELREAHKTHMDRKRAGRKEPKEGMIVLIADANLPRNSWKLGRITALKPGKDGAIREVELYMPNGNTLRRPVKLLVPLELESEEREPPNSSMTENRQITKREHDLPYHMQVTIHVRFFVGMWHNVKRKCPTRKPTIISVSIENQVWELEWKTAFNIQLRIQDSLGFVIAWAGSHRATHRAFLRFCLDTLEVHPPACLEEPAGATHTIVDVNGESTVISSFNFLRGAVSTHQPLWRLTAELFTASSDIYCNSYCFLNLVISR</sequence>
<reference evidence="4 5" key="1">
    <citation type="submission" date="2019-10" db="EMBL/GenBank/DDBJ databases">
        <title>Assembly and Annotation for the nematode Trichostrongylus colubriformis.</title>
        <authorList>
            <person name="Martin J."/>
        </authorList>
    </citation>
    <scope>NUCLEOTIDE SEQUENCE [LARGE SCALE GENOMIC DNA]</scope>
    <source>
        <strain evidence="4">G859</strain>
        <tissue evidence="4">Whole worm</tissue>
    </source>
</reference>
<dbReference type="Pfam" id="PF05380">
    <property type="entry name" value="Peptidase_A17"/>
    <property type="match status" value="1"/>
</dbReference>
<feature type="region of interest" description="Disordered" evidence="2">
    <location>
        <begin position="50"/>
        <end position="71"/>
    </location>
</feature>
<feature type="domain" description="Peptidase A2" evidence="3">
    <location>
        <begin position="510"/>
        <end position="525"/>
    </location>
</feature>
<evidence type="ECO:0000256" key="2">
    <source>
        <dbReference type="SAM" id="MobiDB-lite"/>
    </source>
</evidence>